<evidence type="ECO:0000256" key="2">
    <source>
        <dbReference type="ARBA" id="ARBA00023125"/>
    </source>
</evidence>
<organism evidence="7 8">
    <name type="scientific">Variovorax paradoxus</name>
    <dbReference type="NCBI Taxonomy" id="34073"/>
    <lineage>
        <taxon>Bacteria</taxon>
        <taxon>Pseudomonadati</taxon>
        <taxon>Pseudomonadota</taxon>
        <taxon>Betaproteobacteria</taxon>
        <taxon>Burkholderiales</taxon>
        <taxon>Comamonadaceae</taxon>
        <taxon>Variovorax</taxon>
    </lineage>
</organism>
<gene>
    <name evidence="7" type="primary">hutC</name>
    <name evidence="7" type="ORF">DI563_04425</name>
</gene>
<dbReference type="EMBL" id="QFPP01000026">
    <property type="protein sequence ID" value="PZQ77253.1"/>
    <property type="molecule type" value="Genomic_DNA"/>
</dbReference>
<evidence type="ECO:0000256" key="5">
    <source>
        <dbReference type="SAM" id="MobiDB-lite"/>
    </source>
</evidence>
<dbReference type="InterPro" id="IPR010248">
    <property type="entry name" value="His_ut_repres"/>
</dbReference>
<keyword evidence="2" id="KW-0238">DNA-binding</keyword>
<sequence length="293" mass="32422">MKASTGTRTQRSQKRAEVAKEGNKKLAVPFASSAKPLRPLRSAVRIQADSSGEPSLALYEQVKEHITRRIQDGTWPAGHRLPSEHELVAQFGISRMTINRALRELVEQGRIVRVAGVGSFVAENKPQSTLLQIANIASEIRARGHDYGYQLLSAERVAASPDVAAWLDLRAGESVFHSTCLHLEDGVPVQLEDRYVSPRVVPDYLEQDLAATPPSEYLVRHVPFDQIEHLVDAVLPTAEQADRLDMAAADPCLLLTRRTWTRTVPVTVVRCLHPASRYRLGSRFRADGNPSSA</sequence>
<feature type="region of interest" description="Disordered" evidence="5">
    <location>
        <begin position="1"/>
        <end position="24"/>
    </location>
</feature>
<feature type="domain" description="HTH gntR-type" evidence="6">
    <location>
        <begin position="56"/>
        <end position="124"/>
    </location>
</feature>
<dbReference type="AlphaFoldDB" id="A0A2W5SC92"/>
<name>A0A2W5SC92_VARPD</name>
<feature type="compositionally biased region" description="Basic and acidic residues" evidence="5">
    <location>
        <begin position="14"/>
        <end position="24"/>
    </location>
</feature>
<dbReference type="SUPFAM" id="SSF46785">
    <property type="entry name" value="Winged helix' DNA-binding domain"/>
    <property type="match status" value="1"/>
</dbReference>
<proteinExistence type="predicted"/>
<dbReference type="SUPFAM" id="SSF64288">
    <property type="entry name" value="Chorismate lyase-like"/>
    <property type="match status" value="1"/>
</dbReference>
<feature type="compositionally biased region" description="Polar residues" evidence="5">
    <location>
        <begin position="1"/>
        <end position="10"/>
    </location>
</feature>
<dbReference type="InterPro" id="IPR036388">
    <property type="entry name" value="WH-like_DNA-bd_sf"/>
</dbReference>
<dbReference type="InterPro" id="IPR011663">
    <property type="entry name" value="UTRA"/>
</dbReference>
<dbReference type="NCBIfam" id="TIGR02018">
    <property type="entry name" value="his_ut_repres"/>
    <property type="match status" value="1"/>
</dbReference>
<reference evidence="7 8" key="1">
    <citation type="submission" date="2017-08" db="EMBL/GenBank/DDBJ databases">
        <title>Infants hospitalized years apart are colonized by the same room-sourced microbial strains.</title>
        <authorList>
            <person name="Brooks B."/>
            <person name="Olm M.R."/>
            <person name="Firek B.A."/>
            <person name="Baker R."/>
            <person name="Thomas B.C."/>
            <person name="Morowitz M.J."/>
            <person name="Banfield J.F."/>
        </authorList>
    </citation>
    <scope>NUCLEOTIDE SEQUENCE [LARGE SCALE GENOMIC DNA]</scope>
    <source>
        <strain evidence="7">S2_005_003_R2_41</strain>
    </source>
</reference>
<dbReference type="Pfam" id="PF07702">
    <property type="entry name" value="UTRA"/>
    <property type="match status" value="1"/>
</dbReference>
<dbReference type="GO" id="GO:0003677">
    <property type="term" value="F:DNA binding"/>
    <property type="evidence" value="ECO:0007669"/>
    <property type="project" value="UniProtKB-UniRule"/>
</dbReference>
<evidence type="ECO:0000313" key="7">
    <source>
        <dbReference type="EMBL" id="PZQ77253.1"/>
    </source>
</evidence>
<dbReference type="InterPro" id="IPR000524">
    <property type="entry name" value="Tscrpt_reg_HTH_GntR"/>
</dbReference>
<dbReference type="SMART" id="SM00345">
    <property type="entry name" value="HTH_GNTR"/>
    <property type="match status" value="1"/>
</dbReference>
<keyword evidence="1" id="KW-0805">Transcription regulation</keyword>
<dbReference type="InterPro" id="IPR028978">
    <property type="entry name" value="Chorismate_lyase_/UTRA_dom_sf"/>
</dbReference>
<dbReference type="Proteomes" id="UP000249135">
    <property type="component" value="Unassembled WGS sequence"/>
</dbReference>
<evidence type="ECO:0000259" key="6">
    <source>
        <dbReference type="PROSITE" id="PS50949"/>
    </source>
</evidence>
<evidence type="ECO:0000313" key="8">
    <source>
        <dbReference type="Proteomes" id="UP000249135"/>
    </source>
</evidence>
<keyword evidence="3" id="KW-0804">Transcription</keyword>
<dbReference type="FunFam" id="1.10.10.10:FF:000079">
    <property type="entry name" value="GntR family transcriptional regulator"/>
    <property type="match status" value="1"/>
</dbReference>
<dbReference type="SMART" id="SM00866">
    <property type="entry name" value="UTRA"/>
    <property type="match status" value="1"/>
</dbReference>
<accession>A0A2W5SC92</accession>
<dbReference type="GO" id="GO:0003700">
    <property type="term" value="F:DNA-binding transcription factor activity"/>
    <property type="evidence" value="ECO:0007669"/>
    <property type="project" value="UniProtKB-UniRule"/>
</dbReference>
<dbReference type="Gene3D" id="3.40.1410.10">
    <property type="entry name" value="Chorismate lyase-like"/>
    <property type="match status" value="1"/>
</dbReference>
<dbReference type="GO" id="GO:0006547">
    <property type="term" value="P:L-histidine metabolic process"/>
    <property type="evidence" value="ECO:0007669"/>
    <property type="project" value="UniProtKB-UniRule"/>
</dbReference>
<dbReference type="Gene3D" id="1.10.10.10">
    <property type="entry name" value="Winged helix-like DNA-binding domain superfamily/Winged helix DNA-binding domain"/>
    <property type="match status" value="1"/>
</dbReference>
<evidence type="ECO:0000256" key="4">
    <source>
        <dbReference type="NCBIfam" id="TIGR02018"/>
    </source>
</evidence>
<evidence type="ECO:0000256" key="3">
    <source>
        <dbReference type="ARBA" id="ARBA00023163"/>
    </source>
</evidence>
<dbReference type="CDD" id="cd07377">
    <property type="entry name" value="WHTH_GntR"/>
    <property type="match status" value="1"/>
</dbReference>
<dbReference type="InterPro" id="IPR036390">
    <property type="entry name" value="WH_DNA-bd_sf"/>
</dbReference>
<dbReference type="PROSITE" id="PS50949">
    <property type="entry name" value="HTH_GNTR"/>
    <property type="match status" value="1"/>
</dbReference>
<dbReference type="PRINTS" id="PR00035">
    <property type="entry name" value="HTHGNTR"/>
</dbReference>
<dbReference type="Pfam" id="PF00392">
    <property type="entry name" value="GntR"/>
    <property type="match status" value="1"/>
</dbReference>
<dbReference type="PANTHER" id="PTHR44846">
    <property type="entry name" value="MANNOSYL-D-GLYCERATE TRANSPORT/METABOLISM SYSTEM REPRESSOR MNGR-RELATED"/>
    <property type="match status" value="1"/>
</dbReference>
<dbReference type="InterPro" id="IPR050679">
    <property type="entry name" value="Bact_HTH_transcr_reg"/>
</dbReference>
<dbReference type="PANTHER" id="PTHR44846:SF16">
    <property type="entry name" value="TRANSCRIPTIONAL REGULATOR PHNF-RELATED"/>
    <property type="match status" value="1"/>
</dbReference>
<evidence type="ECO:0000256" key="1">
    <source>
        <dbReference type="ARBA" id="ARBA00023015"/>
    </source>
</evidence>
<comment type="caution">
    <text evidence="7">The sequence shown here is derived from an EMBL/GenBank/DDBJ whole genome shotgun (WGS) entry which is preliminary data.</text>
</comment>
<dbReference type="GO" id="GO:0045892">
    <property type="term" value="P:negative regulation of DNA-templated transcription"/>
    <property type="evidence" value="ECO:0007669"/>
    <property type="project" value="UniProtKB-UniRule"/>
</dbReference>
<protein>
    <recommendedName>
        <fullName evidence="4">Histidine utilization repressor</fullName>
    </recommendedName>
</protein>